<evidence type="ECO:0000313" key="4">
    <source>
        <dbReference type="Proteomes" id="UP000323506"/>
    </source>
</evidence>
<dbReference type="Pfam" id="PF00350">
    <property type="entry name" value="Dynamin_N"/>
    <property type="match status" value="1"/>
</dbReference>
<protein>
    <recommendedName>
        <fullName evidence="2">Dynamin-type G domain-containing protein</fullName>
    </recommendedName>
</protein>
<keyword evidence="1" id="KW-1133">Transmembrane helix</keyword>
<dbReference type="Gene3D" id="3.40.50.300">
    <property type="entry name" value="P-loop containing nucleotide triphosphate hydrolases"/>
    <property type="match status" value="1"/>
</dbReference>
<feature type="transmembrane region" description="Helical" evidence="1">
    <location>
        <begin position="181"/>
        <end position="203"/>
    </location>
</feature>
<dbReference type="AlphaFoldDB" id="A0A5D2DX58"/>
<proteinExistence type="predicted"/>
<evidence type="ECO:0000259" key="2">
    <source>
        <dbReference type="PROSITE" id="PS51718"/>
    </source>
</evidence>
<dbReference type="GO" id="GO:0016020">
    <property type="term" value="C:membrane"/>
    <property type="evidence" value="ECO:0007669"/>
    <property type="project" value="TreeGrafter"/>
</dbReference>
<dbReference type="PRINTS" id="PR00195">
    <property type="entry name" value="DYNAMIN"/>
</dbReference>
<feature type="transmembrane region" description="Helical" evidence="1">
    <location>
        <begin position="223"/>
        <end position="244"/>
    </location>
</feature>
<dbReference type="Proteomes" id="UP000323506">
    <property type="component" value="Chromosome A13"/>
</dbReference>
<reference evidence="3 4" key="1">
    <citation type="submission" date="2019-06" db="EMBL/GenBank/DDBJ databases">
        <title>WGS assembly of Gossypium darwinii.</title>
        <authorList>
            <person name="Chen Z.J."/>
            <person name="Sreedasyam A."/>
            <person name="Ando A."/>
            <person name="Song Q."/>
            <person name="De L."/>
            <person name="Hulse-Kemp A."/>
            <person name="Ding M."/>
            <person name="Ye W."/>
            <person name="Kirkbride R."/>
            <person name="Jenkins J."/>
            <person name="Plott C."/>
            <person name="Lovell J."/>
            <person name="Lin Y.-M."/>
            <person name="Vaughn R."/>
            <person name="Liu B."/>
            <person name="Li W."/>
            <person name="Simpson S."/>
            <person name="Scheffler B."/>
            <person name="Saski C."/>
            <person name="Grover C."/>
            <person name="Hu G."/>
            <person name="Conover J."/>
            <person name="Carlson J."/>
            <person name="Shu S."/>
            <person name="Boston L."/>
            <person name="Williams M."/>
            <person name="Peterson D."/>
            <person name="Mcgee K."/>
            <person name="Jones D."/>
            <person name="Wendel J."/>
            <person name="Stelly D."/>
            <person name="Grimwood J."/>
            <person name="Schmutz J."/>
        </authorList>
    </citation>
    <scope>NUCLEOTIDE SEQUENCE [LARGE SCALE GENOMIC DNA]</scope>
    <source>
        <strain evidence="3">1808015.09</strain>
    </source>
</reference>
<dbReference type="PANTHER" id="PTHR11566:SF169">
    <property type="entry name" value="DYNAMIN-LIKE PROTEIN C"/>
    <property type="match status" value="1"/>
</dbReference>
<dbReference type="InterPro" id="IPR027417">
    <property type="entry name" value="P-loop_NTPase"/>
</dbReference>
<name>A0A5D2DX58_GOSDA</name>
<evidence type="ECO:0000313" key="3">
    <source>
        <dbReference type="EMBL" id="TYG85669.1"/>
    </source>
</evidence>
<keyword evidence="4" id="KW-1185">Reference proteome</keyword>
<dbReference type="InterPro" id="IPR045063">
    <property type="entry name" value="Dynamin_N"/>
</dbReference>
<gene>
    <name evidence="3" type="ORF">ES288_A13G073600v1</name>
</gene>
<accession>A0A5D2DX58</accession>
<dbReference type="PROSITE" id="PS51718">
    <property type="entry name" value="G_DYNAMIN_2"/>
    <property type="match status" value="1"/>
</dbReference>
<feature type="domain" description="Dynamin-type G" evidence="2">
    <location>
        <begin position="55"/>
        <end position="114"/>
    </location>
</feature>
<dbReference type="GO" id="GO:0005737">
    <property type="term" value="C:cytoplasm"/>
    <property type="evidence" value="ECO:0007669"/>
    <property type="project" value="TreeGrafter"/>
</dbReference>
<dbReference type="InterPro" id="IPR022812">
    <property type="entry name" value="Dynamin"/>
</dbReference>
<evidence type="ECO:0000256" key="1">
    <source>
        <dbReference type="SAM" id="Phobius"/>
    </source>
</evidence>
<dbReference type="GO" id="GO:0005525">
    <property type="term" value="F:GTP binding"/>
    <property type="evidence" value="ECO:0007669"/>
    <property type="project" value="InterPro"/>
</dbReference>
<dbReference type="GO" id="GO:0003924">
    <property type="term" value="F:GTPase activity"/>
    <property type="evidence" value="ECO:0007669"/>
    <property type="project" value="TreeGrafter"/>
</dbReference>
<dbReference type="PANTHER" id="PTHR11566">
    <property type="entry name" value="DYNAMIN"/>
    <property type="match status" value="1"/>
</dbReference>
<keyword evidence="1" id="KW-0472">Membrane</keyword>
<organism evidence="3 4">
    <name type="scientific">Gossypium darwinii</name>
    <name type="common">Darwin's cotton</name>
    <name type="synonym">Gossypium barbadense var. darwinii</name>
    <dbReference type="NCBI Taxonomy" id="34276"/>
    <lineage>
        <taxon>Eukaryota</taxon>
        <taxon>Viridiplantae</taxon>
        <taxon>Streptophyta</taxon>
        <taxon>Embryophyta</taxon>
        <taxon>Tracheophyta</taxon>
        <taxon>Spermatophyta</taxon>
        <taxon>Magnoliopsida</taxon>
        <taxon>eudicotyledons</taxon>
        <taxon>Gunneridae</taxon>
        <taxon>Pentapetalae</taxon>
        <taxon>rosids</taxon>
        <taxon>malvids</taxon>
        <taxon>Malvales</taxon>
        <taxon>Malvaceae</taxon>
        <taxon>Malvoideae</taxon>
        <taxon>Gossypium</taxon>
    </lineage>
</organism>
<dbReference type="GO" id="GO:0008017">
    <property type="term" value="F:microtubule binding"/>
    <property type="evidence" value="ECO:0007669"/>
    <property type="project" value="TreeGrafter"/>
</dbReference>
<dbReference type="GO" id="GO:0005874">
    <property type="term" value="C:microtubule"/>
    <property type="evidence" value="ECO:0007669"/>
    <property type="project" value="TreeGrafter"/>
</dbReference>
<dbReference type="EMBL" id="CM017700">
    <property type="protein sequence ID" value="TYG85669.1"/>
    <property type="molecule type" value="Genomic_DNA"/>
</dbReference>
<dbReference type="SUPFAM" id="SSF52540">
    <property type="entry name" value="P-loop containing nucleoside triphosphate hydrolases"/>
    <property type="match status" value="1"/>
</dbReference>
<keyword evidence="1" id="KW-0812">Transmembrane</keyword>
<sequence length="246" mass="27768">MIARHGDILFSYSKPPLSPFPFSFPFPYPFPLPLPFPVLKPTIASKPWQWPSERSCRFPKIVAFGSQSDGKSSLLEALLGFRFNVREIEMGTRRPLILQMVHYRSALEPRCRFQVLTETDHCYCVLVNALDGEAFPSEKDTNDSSSSNKVPLRVDTNSMKTKNTHTFFLDLSAIKWSGMHMMALSFLSLAATCSTASVTSLLVNVSSTYCPSKICSRYQLSAAMTFMLRLLSFVLILFNLWLLLSL</sequence>
<dbReference type="InterPro" id="IPR030381">
    <property type="entry name" value="G_DYNAMIN_dom"/>
</dbReference>